<dbReference type="GO" id="GO:0046654">
    <property type="term" value="P:tetrahydrofolate biosynthetic process"/>
    <property type="evidence" value="ECO:0007669"/>
    <property type="project" value="UniProtKB-UniPathway"/>
</dbReference>
<dbReference type="PANTHER" id="PTHR43071:SF1">
    <property type="entry name" value="2-AMINO-4-HYDROXY-6-HYDROXYMETHYLDIHYDROPTERIDINE PYROPHOSPHOKINASE"/>
    <property type="match status" value="1"/>
</dbReference>
<dbReference type="GO" id="GO:0003848">
    <property type="term" value="F:2-amino-4-hydroxy-6-hydroxymethyldihydropteridine diphosphokinase activity"/>
    <property type="evidence" value="ECO:0007669"/>
    <property type="project" value="UniProtKB-EC"/>
</dbReference>
<evidence type="ECO:0000256" key="10">
    <source>
        <dbReference type="ARBA" id="ARBA00029409"/>
    </source>
</evidence>
<keyword evidence="9" id="KW-0289">Folate biosynthesis</keyword>
<evidence type="ECO:0000259" key="13">
    <source>
        <dbReference type="PROSITE" id="PS00794"/>
    </source>
</evidence>
<keyword evidence="15" id="KW-1185">Reference proteome</keyword>
<dbReference type="NCBIfam" id="TIGR01498">
    <property type="entry name" value="folK"/>
    <property type="match status" value="1"/>
</dbReference>
<evidence type="ECO:0000256" key="4">
    <source>
        <dbReference type="ARBA" id="ARBA00016218"/>
    </source>
</evidence>
<organism evidence="14 15">
    <name type="scientific">Rhodosalinus sediminis</name>
    <dbReference type="NCBI Taxonomy" id="1940533"/>
    <lineage>
        <taxon>Bacteria</taxon>
        <taxon>Pseudomonadati</taxon>
        <taxon>Pseudomonadota</taxon>
        <taxon>Alphaproteobacteria</taxon>
        <taxon>Rhodobacterales</taxon>
        <taxon>Paracoccaceae</taxon>
        <taxon>Rhodosalinus</taxon>
    </lineage>
</organism>
<feature type="domain" description="7,8-dihydro-6-hydroxymethylpterin-pyrophosphokinase" evidence="13">
    <location>
        <begin position="107"/>
        <end position="118"/>
    </location>
</feature>
<name>A0A3D9BYG7_9RHOB</name>
<comment type="pathway">
    <text evidence="1">Cofactor biosynthesis; tetrahydrofolate biosynthesis; 2-amino-4-hydroxy-6-hydroxymethyl-7,8-dihydropteridine diphosphate from 7,8-dihydroneopterin triphosphate: step 4/4.</text>
</comment>
<evidence type="ECO:0000313" key="14">
    <source>
        <dbReference type="EMBL" id="REC58538.1"/>
    </source>
</evidence>
<dbReference type="UniPathway" id="UPA00077">
    <property type="reaction ID" value="UER00155"/>
</dbReference>
<keyword evidence="5 14" id="KW-0808">Transferase</keyword>
<comment type="caution">
    <text evidence="14">The sequence shown here is derived from an EMBL/GenBank/DDBJ whole genome shotgun (WGS) entry which is preliminary data.</text>
</comment>
<dbReference type="CDD" id="cd00483">
    <property type="entry name" value="HPPK"/>
    <property type="match status" value="1"/>
</dbReference>
<evidence type="ECO:0000256" key="12">
    <source>
        <dbReference type="ARBA" id="ARBA00033413"/>
    </source>
</evidence>
<dbReference type="PROSITE" id="PS00794">
    <property type="entry name" value="HPPK"/>
    <property type="match status" value="1"/>
</dbReference>
<dbReference type="PANTHER" id="PTHR43071">
    <property type="entry name" value="2-AMINO-4-HYDROXY-6-HYDROXYMETHYLDIHYDROPTERIDINE PYROPHOSPHOKINASE"/>
    <property type="match status" value="1"/>
</dbReference>
<evidence type="ECO:0000256" key="7">
    <source>
        <dbReference type="ARBA" id="ARBA00022777"/>
    </source>
</evidence>
<dbReference type="EMBL" id="QOHR01000002">
    <property type="protein sequence ID" value="REC58538.1"/>
    <property type="molecule type" value="Genomic_DNA"/>
</dbReference>
<dbReference type="InterPro" id="IPR035907">
    <property type="entry name" value="Hppk_sf"/>
</dbReference>
<evidence type="ECO:0000256" key="1">
    <source>
        <dbReference type="ARBA" id="ARBA00005051"/>
    </source>
</evidence>
<comment type="similarity">
    <text evidence="2">Belongs to the HPPK family.</text>
</comment>
<keyword evidence="8" id="KW-0067">ATP-binding</keyword>
<dbReference type="SUPFAM" id="SSF55083">
    <property type="entry name" value="6-hydroxymethyl-7,8-dihydropterin pyrophosphokinase, HPPK"/>
    <property type="match status" value="1"/>
</dbReference>
<evidence type="ECO:0000256" key="2">
    <source>
        <dbReference type="ARBA" id="ARBA00005810"/>
    </source>
</evidence>
<dbReference type="Proteomes" id="UP000257131">
    <property type="component" value="Unassembled WGS sequence"/>
</dbReference>
<sequence>MAQGRDAGPATGAEGAPARALIALGANAPFAGHAPETTLREALADIATEGAEVVAVSRFHRTPAFPPGAGPDFVNAAAALDWAGDAGSLLALLHRVEARHGRARAVRWGPRTLDLDLIALGDAVRPDRATFEAWAALAPERQRHEAPERLILPHPRMHERAFVLVPLAEIAPDWRHPVLGRSVAALTEALPAAARAEVVAL</sequence>
<keyword evidence="7 14" id="KW-0418">Kinase</keyword>
<dbReference type="RefSeq" id="WP_115978368.1">
    <property type="nucleotide sequence ID" value="NZ_QOHR01000002.1"/>
</dbReference>
<dbReference type="Gene3D" id="3.30.70.560">
    <property type="entry name" value="7,8-Dihydro-6-hydroxymethylpterin-pyrophosphokinase HPPK"/>
    <property type="match status" value="1"/>
</dbReference>
<evidence type="ECO:0000256" key="11">
    <source>
        <dbReference type="ARBA" id="ARBA00029766"/>
    </source>
</evidence>
<evidence type="ECO:0000313" key="15">
    <source>
        <dbReference type="Proteomes" id="UP000257131"/>
    </source>
</evidence>
<evidence type="ECO:0000256" key="3">
    <source>
        <dbReference type="ARBA" id="ARBA00013253"/>
    </source>
</evidence>
<dbReference type="Pfam" id="PF01288">
    <property type="entry name" value="HPPK"/>
    <property type="match status" value="1"/>
</dbReference>
<evidence type="ECO:0000256" key="9">
    <source>
        <dbReference type="ARBA" id="ARBA00022909"/>
    </source>
</evidence>
<comment type="function">
    <text evidence="10">Catalyzes the transfer of pyrophosphate from adenosine triphosphate (ATP) to 6-hydroxymethyl-7,8-dihydropterin, an enzymatic step in folate biosynthesis pathway.</text>
</comment>
<dbReference type="GO" id="GO:0046656">
    <property type="term" value="P:folic acid biosynthetic process"/>
    <property type="evidence" value="ECO:0007669"/>
    <property type="project" value="UniProtKB-KW"/>
</dbReference>
<dbReference type="InterPro" id="IPR000550">
    <property type="entry name" value="Hppk"/>
</dbReference>
<dbReference type="GO" id="GO:0005524">
    <property type="term" value="F:ATP binding"/>
    <property type="evidence" value="ECO:0007669"/>
    <property type="project" value="UniProtKB-KW"/>
</dbReference>
<evidence type="ECO:0000256" key="6">
    <source>
        <dbReference type="ARBA" id="ARBA00022741"/>
    </source>
</evidence>
<dbReference type="GO" id="GO:0016301">
    <property type="term" value="F:kinase activity"/>
    <property type="evidence" value="ECO:0007669"/>
    <property type="project" value="UniProtKB-KW"/>
</dbReference>
<evidence type="ECO:0000256" key="8">
    <source>
        <dbReference type="ARBA" id="ARBA00022840"/>
    </source>
</evidence>
<dbReference type="OrthoDB" id="9808041at2"/>
<dbReference type="EC" id="2.7.6.3" evidence="3"/>
<reference evidence="14 15" key="1">
    <citation type="journal article" date="2017" name="Int. J. Syst. Evol. Microbiol.">
        <title>Rhodosalinus sediminis gen. nov., sp. nov., isolated from marine saltern.</title>
        <authorList>
            <person name="Guo L.Y."/>
            <person name="Ling S.K."/>
            <person name="Li C.M."/>
            <person name="Chen G.J."/>
            <person name="Du Z.J."/>
        </authorList>
    </citation>
    <scope>NUCLEOTIDE SEQUENCE [LARGE SCALE GENOMIC DNA]</scope>
    <source>
        <strain evidence="14 15">WDN1C137</strain>
    </source>
</reference>
<gene>
    <name evidence="14" type="primary">folK</name>
    <name evidence="14" type="ORF">DRV84_02965</name>
</gene>
<dbReference type="AlphaFoldDB" id="A0A3D9BYG7"/>
<keyword evidence="6" id="KW-0547">Nucleotide-binding</keyword>
<proteinExistence type="inferred from homology"/>
<protein>
    <recommendedName>
        <fullName evidence="4">2-amino-4-hydroxy-6-hydroxymethyldihydropteridine pyrophosphokinase</fullName>
        <ecNumber evidence="3">2.7.6.3</ecNumber>
    </recommendedName>
    <alternativeName>
        <fullName evidence="11">6-hydroxymethyl-7,8-dihydropterin pyrophosphokinase</fullName>
    </alternativeName>
    <alternativeName>
        <fullName evidence="12">7,8-dihydro-6-hydroxymethylpterin-pyrophosphokinase</fullName>
    </alternativeName>
</protein>
<evidence type="ECO:0000256" key="5">
    <source>
        <dbReference type="ARBA" id="ARBA00022679"/>
    </source>
</evidence>
<accession>A0A3D9BYG7</accession>